<keyword evidence="2" id="KW-1185">Reference proteome</keyword>
<name>A0ABV8RGM2_9SPHN</name>
<dbReference type="RefSeq" id="WP_381423411.1">
    <property type="nucleotide sequence ID" value="NZ_JBHSDH010000013.1"/>
</dbReference>
<protein>
    <submittedName>
        <fullName evidence="1">Uncharacterized protein</fullName>
    </submittedName>
</protein>
<sequence length="72" mass="8077">MSLSSLSVPARQGRAADVLARRFVRLSRSVSVFDHDALEDYFALQRGDLRPSPDEQECARPAICFDLIGQIR</sequence>
<gene>
    <name evidence="1" type="ORF">ACFOWX_09230</name>
</gene>
<proteinExistence type="predicted"/>
<dbReference type="EMBL" id="JBHSDH010000013">
    <property type="protein sequence ID" value="MFC4292592.1"/>
    <property type="molecule type" value="Genomic_DNA"/>
</dbReference>
<accession>A0ABV8RGM2</accession>
<evidence type="ECO:0000313" key="1">
    <source>
        <dbReference type="EMBL" id="MFC4292592.1"/>
    </source>
</evidence>
<dbReference type="Proteomes" id="UP001595887">
    <property type="component" value="Unassembled WGS sequence"/>
</dbReference>
<organism evidence="1 2">
    <name type="scientific">Sphingorhabdus arenilitoris</name>
    <dbReference type="NCBI Taxonomy" id="1490041"/>
    <lineage>
        <taxon>Bacteria</taxon>
        <taxon>Pseudomonadati</taxon>
        <taxon>Pseudomonadota</taxon>
        <taxon>Alphaproteobacteria</taxon>
        <taxon>Sphingomonadales</taxon>
        <taxon>Sphingomonadaceae</taxon>
        <taxon>Sphingorhabdus</taxon>
    </lineage>
</organism>
<evidence type="ECO:0000313" key="2">
    <source>
        <dbReference type="Proteomes" id="UP001595887"/>
    </source>
</evidence>
<reference evidence="2" key="1">
    <citation type="journal article" date="2019" name="Int. J. Syst. Evol. Microbiol.">
        <title>The Global Catalogue of Microorganisms (GCM) 10K type strain sequencing project: providing services to taxonomists for standard genome sequencing and annotation.</title>
        <authorList>
            <consortium name="The Broad Institute Genomics Platform"/>
            <consortium name="The Broad Institute Genome Sequencing Center for Infectious Disease"/>
            <person name="Wu L."/>
            <person name="Ma J."/>
        </authorList>
    </citation>
    <scope>NUCLEOTIDE SEQUENCE [LARGE SCALE GENOMIC DNA]</scope>
    <source>
        <strain evidence="2">CECT 8531</strain>
    </source>
</reference>
<comment type="caution">
    <text evidence="1">The sequence shown here is derived from an EMBL/GenBank/DDBJ whole genome shotgun (WGS) entry which is preliminary data.</text>
</comment>